<evidence type="ECO:0000313" key="2">
    <source>
        <dbReference type="Proteomes" id="UP001454036"/>
    </source>
</evidence>
<dbReference type="AlphaFoldDB" id="A0AAV3RLE8"/>
<sequence length="109" mass="12780">METMQKIGKRILVNAQTFFLIFEYVDVGIPINAIDSFWRTLDIEQQIKEETNINEEEEEKVLDETFENMSQYFKCGTVGVKRRLLSEFNEAISPEKVKFQDPPVRQTKG</sequence>
<gene>
    <name evidence="1" type="ORF">LIER_29546</name>
</gene>
<accession>A0AAV3RLE8</accession>
<comment type="caution">
    <text evidence="1">The sequence shown here is derived from an EMBL/GenBank/DDBJ whole genome shotgun (WGS) entry which is preliminary data.</text>
</comment>
<keyword evidence="2" id="KW-1185">Reference proteome</keyword>
<protein>
    <submittedName>
        <fullName evidence="1">Uncharacterized protein</fullName>
    </submittedName>
</protein>
<dbReference type="Proteomes" id="UP001454036">
    <property type="component" value="Unassembled WGS sequence"/>
</dbReference>
<organism evidence="1 2">
    <name type="scientific">Lithospermum erythrorhizon</name>
    <name type="common">Purple gromwell</name>
    <name type="synonym">Lithospermum officinale var. erythrorhizon</name>
    <dbReference type="NCBI Taxonomy" id="34254"/>
    <lineage>
        <taxon>Eukaryota</taxon>
        <taxon>Viridiplantae</taxon>
        <taxon>Streptophyta</taxon>
        <taxon>Embryophyta</taxon>
        <taxon>Tracheophyta</taxon>
        <taxon>Spermatophyta</taxon>
        <taxon>Magnoliopsida</taxon>
        <taxon>eudicotyledons</taxon>
        <taxon>Gunneridae</taxon>
        <taxon>Pentapetalae</taxon>
        <taxon>asterids</taxon>
        <taxon>lamiids</taxon>
        <taxon>Boraginales</taxon>
        <taxon>Boraginaceae</taxon>
        <taxon>Boraginoideae</taxon>
        <taxon>Lithospermeae</taxon>
        <taxon>Lithospermum</taxon>
    </lineage>
</organism>
<evidence type="ECO:0000313" key="1">
    <source>
        <dbReference type="EMBL" id="GAA0176576.1"/>
    </source>
</evidence>
<proteinExistence type="predicted"/>
<dbReference type="EMBL" id="BAABME010010209">
    <property type="protein sequence ID" value="GAA0176576.1"/>
    <property type="molecule type" value="Genomic_DNA"/>
</dbReference>
<name>A0AAV3RLE8_LITER</name>
<reference evidence="1 2" key="1">
    <citation type="submission" date="2024-01" db="EMBL/GenBank/DDBJ databases">
        <title>The complete chloroplast genome sequence of Lithospermum erythrorhizon: insights into the phylogenetic relationship among Boraginaceae species and the maternal lineages of purple gromwells.</title>
        <authorList>
            <person name="Okada T."/>
            <person name="Watanabe K."/>
        </authorList>
    </citation>
    <scope>NUCLEOTIDE SEQUENCE [LARGE SCALE GENOMIC DNA]</scope>
</reference>